<dbReference type="AlphaFoldDB" id="A0A0A8XZP7"/>
<dbReference type="EMBL" id="GBRH01278534">
    <property type="protein sequence ID" value="JAD19361.1"/>
    <property type="molecule type" value="Transcribed_RNA"/>
</dbReference>
<sequence>MEGGFLRIFLQAPRCQTTLKGHLPHCTVDDHRIIHQICVLGGLCLTGDPNTLLLLDTRWSHKFPMEEVGGGMGDTIMIDSIDDWDQKPGAHISWFTGVRENTQKFWQKISDHLFLLGLLLLE</sequence>
<reference evidence="1" key="2">
    <citation type="journal article" date="2015" name="Data Brief">
        <title>Shoot transcriptome of the giant reed, Arundo donax.</title>
        <authorList>
            <person name="Barrero R.A."/>
            <person name="Guerrero F.D."/>
            <person name="Moolhuijzen P."/>
            <person name="Goolsby J.A."/>
            <person name="Tidwell J."/>
            <person name="Bellgard S.E."/>
            <person name="Bellgard M.I."/>
        </authorList>
    </citation>
    <scope>NUCLEOTIDE SEQUENCE</scope>
    <source>
        <tissue evidence="1">Shoot tissue taken approximately 20 cm above the soil surface</tissue>
    </source>
</reference>
<proteinExistence type="predicted"/>
<name>A0A0A8XZP7_ARUDO</name>
<evidence type="ECO:0000313" key="1">
    <source>
        <dbReference type="EMBL" id="JAD19361.1"/>
    </source>
</evidence>
<reference evidence="1" key="1">
    <citation type="submission" date="2014-09" db="EMBL/GenBank/DDBJ databases">
        <authorList>
            <person name="Magalhaes I.L.F."/>
            <person name="Oliveira U."/>
            <person name="Santos F.R."/>
            <person name="Vidigal T.H.D.A."/>
            <person name="Brescovit A.D."/>
            <person name="Santos A.J."/>
        </authorList>
    </citation>
    <scope>NUCLEOTIDE SEQUENCE</scope>
    <source>
        <tissue evidence="1">Shoot tissue taken approximately 20 cm above the soil surface</tissue>
    </source>
</reference>
<protein>
    <submittedName>
        <fullName evidence="1">Uncharacterized protein</fullName>
    </submittedName>
</protein>
<organism evidence="1">
    <name type="scientific">Arundo donax</name>
    <name type="common">Giant reed</name>
    <name type="synonym">Donax arundinaceus</name>
    <dbReference type="NCBI Taxonomy" id="35708"/>
    <lineage>
        <taxon>Eukaryota</taxon>
        <taxon>Viridiplantae</taxon>
        <taxon>Streptophyta</taxon>
        <taxon>Embryophyta</taxon>
        <taxon>Tracheophyta</taxon>
        <taxon>Spermatophyta</taxon>
        <taxon>Magnoliopsida</taxon>
        <taxon>Liliopsida</taxon>
        <taxon>Poales</taxon>
        <taxon>Poaceae</taxon>
        <taxon>PACMAD clade</taxon>
        <taxon>Arundinoideae</taxon>
        <taxon>Arundineae</taxon>
        <taxon>Arundo</taxon>
    </lineage>
</organism>
<accession>A0A0A8XZP7</accession>